<proteinExistence type="predicted"/>
<dbReference type="KEGG" id="blin:BLSMQ_1955"/>
<dbReference type="Proteomes" id="UP000094793">
    <property type="component" value="Chromosome"/>
</dbReference>
<dbReference type="EMBL" id="CP017150">
    <property type="protein sequence ID" value="AOP53665.1"/>
    <property type="molecule type" value="Genomic_DNA"/>
</dbReference>
<evidence type="ECO:0000313" key="2">
    <source>
        <dbReference type="Proteomes" id="UP000094793"/>
    </source>
</evidence>
<reference evidence="2" key="1">
    <citation type="submission" date="2016-09" db="EMBL/GenBank/DDBJ databases">
        <title>Complete Genome Sequence of Brevibacterium linens SMQ-1335.</title>
        <authorList>
            <person name="de Melo A.G."/>
            <person name="Labrie S.J."/>
            <person name="Dumaresq J."/>
            <person name="Roberts R.J."/>
            <person name="Tremblay D.M."/>
            <person name="Moineau S."/>
        </authorList>
    </citation>
    <scope>NUCLEOTIDE SEQUENCE [LARGE SCALE GENOMIC DNA]</scope>
    <source>
        <strain evidence="2">SMQ-1335</strain>
    </source>
</reference>
<gene>
    <name evidence="1" type="ORF">BLSMQ_1955</name>
</gene>
<protein>
    <submittedName>
        <fullName evidence="1">Uncharacterized protein</fullName>
    </submittedName>
</protein>
<dbReference type="AlphaFoldDB" id="A0A1D7W3W6"/>
<dbReference type="RefSeq" id="WP_069600131.1">
    <property type="nucleotide sequence ID" value="NZ_CP017150.1"/>
</dbReference>
<sequence length="76" mass="8165">MTIRDRYLDALALMQAHASDDREGLETILANTDGSTLLASISDLALLTGSRAMGTPGDPSSYLAHMRAEIMGLRDE</sequence>
<evidence type="ECO:0000313" key="1">
    <source>
        <dbReference type="EMBL" id="AOP53665.1"/>
    </source>
</evidence>
<name>A0A1D7W3W6_BREAU</name>
<organism evidence="1 2">
    <name type="scientific">Brevibacterium aurantiacum</name>
    <dbReference type="NCBI Taxonomy" id="273384"/>
    <lineage>
        <taxon>Bacteria</taxon>
        <taxon>Bacillati</taxon>
        <taxon>Actinomycetota</taxon>
        <taxon>Actinomycetes</taxon>
        <taxon>Micrococcales</taxon>
        <taxon>Brevibacteriaceae</taxon>
        <taxon>Brevibacterium</taxon>
    </lineage>
</organism>
<accession>A0A1D7W3W6</accession>